<dbReference type="EMBL" id="LKEA01000054">
    <property type="protein sequence ID" value="ROV91678.1"/>
    <property type="molecule type" value="Genomic_DNA"/>
</dbReference>
<proteinExistence type="predicted"/>
<evidence type="ECO:0000313" key="3">
    <source>
        <dbReference type="EMBL" id="ROV91678.1"/>
    </source>
</evidence>
<evidence type="ECO:0000259" key="2">
    <source>
        <dbReference type="Pfam" id="PF13902"/>
    </source>
</evidence>
<evidence type="ECO:0000313" key="4">
    <source>
        <dbReference type="Proteomes" id="UP000283895"/>
    </source>
</evidence>
<feature type="region of interest" description="Disordered" evidence="1">
    <location>
        <begin position="242"/>
        <end position="277"/>
    </location>
</feature>
<feature type="compositionally biased region" description="Low complexity" evidence="1">
    <location>
        <begin position="63"/>
        <end position="72"/>
    </location>
</feature>
<dbReference type="GO" id="GO:0003676">
    <property type="term" value="F:nucleic acid binding"/>
    <property type="evidence" value="ECO:0007669"/>
    <property type="project" value="InterPro"/>
</dbReference>
<keyword evidence="4" id="KW-1185">Reference proteome</keyword>
<sequence length="385" mass="42419">MAIYSAVPPPEETTPPHQQPSHTIAHPQNIPQHFRSASGTIDIEAWTISALESLSVSSPIAPGTGPSAAAAPLTIPLDDDHHNSSGNTSRPGANARVTIAVGGDVAAATGITPPRRPPSRRDSMRRREALLKGKEGSRQRRRWDMKRLSDLPYVEPPLDEDYEPRPVYPIRHIPYHVATFWDRGLRQQVEDKNVAAARRKKAAGNSAGKMPRDLRETVRRSPGIKGWVRSLEEPVREFLAGRGDNAAGGAGASAGGETDEFEDVQGGDEESESDVSDDEVVFVGRKGAAAARDRARPDGWKKAHREVHDRPIDRGMIFDSLGDDESGAFKRWLTHSISDYYGLDSRSVTMGDPARRCVYIGIREAELRMAPQKRTELPRPLWELF</sequence>
<evidence type="ECO:0000256" key="1">
    <source>
        <dbReference type="SAM" id="MobiDB-lite"/>
    </source>
</evidence>
<organism evidence="3 4">
    <name type="scientific">Cytospora schulzeri</name>
    <dbReference type="NCBI Taxonomy" id="448051"/>
    <lineage>
        <taxon>Eukaryota</taxon>
        <taxon>Fungi</taxon>
        <taxon>Dikarya</taxon>
        <taxon>Ascomycota</taxon>
        <taxon>Pezizomycotina</taxon>
        <taxon>Sordariomycetes</taxon>
        <taxon>Sordariomycetidae</taxon>
        <taxon>Diaporthales</taxon>
        <taxon>Cytosporaceae</taxon>
        <taxon>Cytospora</taxon>
    </lineage>
</organism>
<accession>A0A423VL62</accession>
<dbReference type="InterPro" id="IPR036867">
    <property type="entry name" value="R3H_dom_sf"/>
</dbReference>
<name>A0A423VL62_9PEZI</name>
<dbReference type="Pfam" id="PF13902">
    <property type="entry name" value="R3H-assoc"/>
    <property type="match status" value="1"/>
</dbReference>
<dbReference type="AlphaFoldDB" id="A0A423VL62"/>
<dbReference type="OrthoDB" id="10256743at2759"/>
<feature type="domain" description="R3H-associated N-terminal" evidence="2">
    <location>
        <begin position="116"/>
        <end position="220"/>
    </location>
</feature>
<gene>
    <name evidence="3" type="ORF">VMCG_09239</name>
</gene>
<comment type="caution">
    <text evidence="3">The sequence shown here is derived from an EMBL/GenBank/DDBJ whole genome shotgun (WGS) entry which is preliminary data.</text>
</comment>
<feature type="region of interest" description="Disordered" evidence="1">
    <location>
        <begin position="63"/>
        <end position="141"/>
    </location>
</feature>
<feature type="region of interest" description="Disordered" evidence="1">
    <location>
        <begin position="1"/>
        <end position="26"/>
    </location>
</feature>
<dbReference type="SUPFAM" id="SSF82708">
    <property type="entry name" value="R3H domain"/>
    <property type="match status" value="1"/>
</dbReference>
<feature type="compositionally biased region" description="Acidic residues" evidence="1">
    <location>
        <begin position="257"/>
        <end position="277"/>
    </location>
</feature>
<reference evidence="3 4" key="1">
    <citation type="submission" date="2015-09" db="EMBL/GenBank/DDBJ databases">
        <title>Host preference determinants of Valsa canker pathogens revealed by comparative genomics.</title>
        <authorList>
            <person name="Yin Z."/>
            <person name="Huang L."/>
        </authorList>
    </citation>
    <scope>NUCLEOTIDE SEQUENCE [LARGE SCALE GENOMIC DNA]</scope>
    <source>
        <strain evidence="3 4">03-1</strain>
    </source>
</reference>
<dbReference type="InterPro" id="IPR025952">
    <property type="entry name" value="R3H-assoc_dom"/>
</dbReference>
<feature type="compositionally biased region" description="Basic and acidic residues" evidence="1">
    <location>
        <begin position="119"/>
        <end position="138"/>
    </location>
</feature>
<protein>
    <recommendedName>
        <fullName evidence="2">R3H-associated N-terminal domain-containing protein</fullName>
    </recommendedName>
</protein>
<dbReference type="Proteomes" id="UP000283895">
    <property type="component" value="Unassembled WGS sequence"/>
</dbReference>